<dbReference type="PANTHER" id="PTHR21392:SF1">
    <property type="entry name" value="TRNA-URIDINE AMINOCARBOXYPROPYLTRANSFERASE"/>
    <property type="match status" value="1"/>
</dbReference>
<dbReference type="Proteomes" id="UP000278792">
    <property type="component" value="Unassembled WGS sequence"/>
</dbReference>
<keyword evidence="4" id="KW-0819">tRNA processing</keyword>
<evidence type="ECO:0000256" key="3">
    <source>
        <dbReference type="ARBA" id="ARBA00022691"/>
    </source>
</evidence>
<accession>A0A3N3DVY5</accession>
<dbReference type="InterPro" id="IPR039262">
    <property type="entry name" value="DTWD2/TAPT"/>
</dbReference>
<dbReference type="GO" id="GO:0016432">
    <property type="term" value="F:tRNA-uridine aminocarboxypropyltransferase activity"/>
    <property type="evidence" value="ECO:0007669"/>
    <property type="project" value="UniProtKB-EC"/>
</dbReference>
<dbReference type="EC" id="2.5.1.25" evidence="1"/>
<dbReference type="Pfam" id="PF03942">
    <property type="entry name" value="DTW"/>
    <property type="match status" value="1"/>
</dbReference>
<gene>
    <name evidence="6" type="ORF">EGH82_17300</name>
</gene>
<dbReference type="RefSeq" id="WP_123783028.1">
    <property type="nucleotide sequence ID" value="NZ_RKIK01000067.1"/>
</dbReference>
<evidence type="ECO:0000313" key="6">
    <source>
        <dbReference type="EMBL" id="ROV58681.1"/>
    </source>
</evidence>
<evidence type="ECO:0000256" key="2">
    <source>
        <dbReference type="ARBA" id="ARBA00022679"/>
    </source>
</evidence>
<evidence type="ECO:0000256" key="4">
    <source>
        <dbReference type="ARBA" id="ARBA00022694"/>
    </source>
</evidence>
<dbReference type="PANTHER" id="PTHR21392">
    <property type="entry name" value="TRNA-URIDINE AMINOCARBOXYPROPYLTRANSFERASE 2"/>
    <property type="match status" value="1"/>
</dbReference>
<dbReference type="AlphaFoldDB" id="A0A3N3DVY5"/>
<feature type="domain" description="DTW" evidence="5">
    <location>
        <begin position="3"/>
        <end position="194"/>
    </location>
</feature>
<protein>
    <recommendedName>
        <fullName evidence="1">tRNA-uridine aminocarboxypropyltransferase</fullName>
        <ecNumber evidence="1">2.5.1.25</ecNumber>
    </recommendedName>
</protein>
<comment type="caution">
    <text evidence="6">The sequence shown here is derived from an EMBL/GenBank/DDBJ whole genome shotgun (WGS) entry which is preliminary data.</text>
</comment>
<sequence>MPQATPCPSCGLHHQCVCHLVPHFEAPVHIALLMHENELNRDTNTGKWLLQAIPSSSQHVWQRRSPCPELIKLIKNDRYQVYLVYPTDNSVSLNTVNQEADNNGKIPLLIILDGTWQEAGKMLRKSEWLSDLPCVHLEPSEQSDYQLRRNQQQGHLCTLEVGSEIIKELGLNEQAQALNTFFHHYMRVFKADKSGHALK</sequence>
<evidence type="ECO:0000313" key="7">
    <source>
        <dbReference type="Proteomes" id="UP000278792"/>
    </source>
</evidence>
<dbReference type="SMART" id="SM01144">
    <property type="entry name" value="DTW"/>
    <property type="match status" value="1"/>
</dbReference>
<name>A0A3N3DVY5_9VIBR</name>
<proteinExistence type="predicted"/>
<keyword evidence="3" id="KW-0949">S-adenosyl-L-methionine</keyword>
<evidence type="ECO:0000256" key="1">
    <source>
        <dbReference type="ARBA" id="ARBA00012386"/>
    </source>
</evidence>
<dbReference type="GO" id="GO:0008033">
    <property type="term" value="P:tRNA processing"/>
    <property type="evidence" value="ECO:0007669"/>
    <property type="project" value="UniProtKB-KW"/>
</dbReference>
<reference evidence="6 7" key="1">
    <citation type="submission" date="2018-11" db="EMBL/GenBank/DDBJ databases">
        <title>Vibrio ponticus strain CAIM 1751 pathogenic for the snapper Lutjanus guttatus.</title>
        <authorList>
            <person name="Soto-Rodriguez S."/>
            <person name="Lozano-Olvera R."/>
            <person name="Gomez-Gil B."/>
        </authorList>
    </citation>
    <scope>NUCLEOTIDE SEQUENCE [LARGE SCALE GENOMIC DNA]</scope>
    <source>
        <strain evidence="6 7">CAIM 1751</strain>
    </source>
</reference>
<dbReference type="InterPro" id="IPR005636">
    <property type="entry name" value="DTW"/>
</dbReference>
<organism evidence="6 7">
    <name type="scientific">Vibrio ponticus</name>
    <dbReference type="NCBI Taxonomy" id="265668"/>
    <lineage>
        <taxon>Bacteria</taxon>
        <taxon>Pseudomonadati</taxon>
        <taxon>Pseudomonadota</taxon>
        <taxon>Gammaproteobacteria</taxon>
        <taxon>Vibrionales</taxon>
        <taxon>Vibrionaceae</taxon>
        <taxon>Vibrio</taxon>
    </lineage>
</organism>
<evidence type="ECO:0000259" key="5">
    <source>
        <dbReference type="SMART" id="SM01144"/>
    </source>
</evidence>
<keyword evidence="2" id="KW-0808">Transferase</keyword>
<dbReference type="EMBL" id="RKIK01000067">
    <property type="protein sequence ID" value="ROV58681.1"/>
    <property type="molecule type" value="Genomic_DNA"/>
</dbReference>